<keyword evidence="8" id="KW-0997">Cell inner membrane</keyword>
<dbReference type="HOGENOM" id="CLU_156524_1_3_6"/>
<keyword evidence="5 8" id="KW-1133">Transmembrane helix</keyword>
<name>A1U3G5_MARN8</name>
<organism evidence="10 11">
    <name type="scientific">Marinobacter nauticus (strain ATCC 700491 / DSM 11845 / VT8)</name>
    <name type="common">Marinobacter aquaeolei</name>
    <dbReference type="NCBI Taxonomy" id="351348"/>
    <lineage>
        <taxon>Bacteria</taxon>
        <taxon>Pseudomonadati</taxon>
        <taxon>Pseudomonadota</taxon>
        <taxon>Gammaproteobacteria</taxon>
        <taxon>Pseudomonadales</taxon>
        <taxon>Marinobacteraceae</taxon>
        <taxon>Marinobacter</taxon>
    </lineage>
</organism>
<dbReference type="PANTHER" id="PTHR37479">
    <property type="entry name" value="CELL DIVISION PROTEIN FTSL"/>
    <property type="match status" value="1"/>
</dbReference>
<keyword evidence="2 8" id="KW-1003">Cell membrane</keyword>
<evidence type="ECO:0000256" key="6">
    <source>
        <dbReference type="ARBA" id="ARBA00023136"/>
    </source>
</evidence>
<evidence type="ECO:0000313" key="11">
    <source>
        <dbReference type="Proteomes" id="UP000000998"/>
    </source>
</evidence>
<dbReference type="AlphaFoldDB" id="A1U3G5"/>
<evidence type="ECO:0000256" key="3">
    <source>
        <dbReference type="ARBA" id="ARBA00022618"/>
    </source>
</evidence>
<dbReference type="GO" id="GO:0032153">
    <property type="term" value="C:cell division site"/>
    <property type="evidence" value="ECO:0007669"/>
    <property type="project" value="UniProtKB-UniRule"/>
</dbReference>
<keyword evidence="6 8" id="KW-0472">Membrane</keyword>
<evidence type="ECO:0000256" key="2">
    <source>
        <dbReference type="ARBA" id="ARBA00022475"/>
    </source>
</evidence>
<dbReference type="STRING" id="351348.Maqu_2459"/>
<dbReference type="eggNOG" id="COG3116">
    <property type="taxonomic scope" value="Bacteria"/>
</dbReference>
<protein>
    <recommendedName>
        <fullName evidence="8 9">Cell division protein FtsL</fullName>
    </recommendedName>
</protein>
<comment type="function">
    <text evidence="8">Essential cell division protein. May link together the upstream cell division proteins, which are predominantly cytoplasmic, with the downstream cell division proteins, which are predominantly periplasmic.</text>
</comment>
<dbReference type="Proteomes" id="UP000000998">
    <property type="component" value="Chromosome"/>
</dbReference>
<accession>A1U3G5</accession>
<comment type="subunit">
    <text evidence="8">Part of a complex composed of FtsB, FtsL and FtsQ.</text>
</comment>
<comment type="similarity">
    <text evidence="8">Belongs to the FtsL family.</text>
</comment>
<evidence type="ECO:0000313" key="10">
    <source>
        <dbReference type="EMBL" id="ABM19534.1"/>
    </source>
</evidence>
<reference evidence="11" key="1">
    <citation type="journal article" date="2011" name="Appl. Environ. Microbiol.">
        <title>Genomic potential of Marinobacter aquaeolei, a biogeochemical 'opportunitroph'.</title>
        <authorList>
            <person name="Singer E."/>
            <person name="Webb E.A."/>
            <person name="Nelson W.C."/>
            <person name="Heidelberg J.F."/>
            <person name="Ivanova N."/>
            <person name="Pati A."/>
            <person name="Edwards K.J."/>
        </authorList>
    </citation>
    <scope>NUCLEOTIDE SEQUENCE [LARGE SCALE GENOMIC DNA]</scope>
    <source>
        <strain evidence="11">ATCC 700491 / DSM 11845 / VT8</strain>
    </source>
</reference>
<dbReference type="GO" id="GO:0043093">
    <property type="term" value="P:FtsZ-dependent cytokinesis"/>
    <property type="evidence" value="ECO:0007669"/>
    <property type="project" value="UniProtKB-UniRule"/>
</dbReference>
<dbReference type="PANTHER" id="PTHR37479:SF1">
    <property type="entry name" value="CELL DIVISION PROTEIN FTSL"/>
    <property type="match status" value="1"/>
</dbReference>
<evidence type="ECO:0000256" key="7">
    <source>
        <dbReference type="ARBA" id="ARBA00023306"/>
    </source>
</evidence>
<dbReference type="NCBIfam" id="TIGR02209">
    <property type="entry name" value="ftsL_broad"/>
    <property type="match status" value="1"/>
</dbReference>
<dbReference type="EMBL" id="CP000514">
    <property type="protein sequence ID" value="ABM19534.1"/>
    <property type="molecule type" value="Genomic_DNA"/>
</dbReference>
<dbReference type="KEGG" id="maq:Maqu_2459"/>
<dbReference type="InterPro" id="IPR011922">
    <property type="entry name" value="Cell_div_FtsL"/>
</dbReference>
<dbReference type="HAMAP" id="MF_00910">
    <property type="entry name" value="FtsL"/>
    <property type="match status" value="1"/>
</dbReference>
<dbReference type="Pfam" id="PF04999">
    <property type="entry name" value="FtsL"/>
    <property type="match status" value="1"/>
</dbReference>
<evidence type="ECO:0000256" key="1">
    <source>
        <dbReference type="ARBA" id="ARBA00004401"/>
    </source>
</evidence>
<proteinExistence type="inferred from homology"/>
<keyword evidence="7 8" id="KW-0131">Cell cycle</keyword>
<evidence type="ECO:0000256" key="9">
    <source>
        <dbReference type="NCBIfam" id="TIGR02209"/>
    </source>
</evidence>
<dbReference type="GO" id="GO:0005886">
    <property type="term" value="C:plasma membrane"/>
    <property type="evidence" value="ECO:0007669"/>
    <property type="project" value="UniProtKB-SubCell"/>
</dbReference>
<evidence type="ECO:0000256" key="8">
    <source>
        <dbReference type="HAMAP-Rule" id="MF_00910"/>
    </source>
</evidence>
<evidence type="ECO:0000256" key="4">
    <source>
        <dbReference type="ARBA" id="ARBA00022692"/>
    </source>
</evidence>
<comment type="subcellular location">
    <subcellularLocation>
        <location evidence="8">Cell inner membrane</location>
        <topology evidence="8">Single-pass type II membrane protein</topology>
    </subcellularLocation>
    <subcellularLocation>
        <location evidence="1">Cell membrane</location>
        <topology evidence="1">Single-pass type II membrane protein</topology>
    </subcellularLocation>
    <text evidence="8">Localizes to the division septum where it forms a ring structure.</text>
</comment>
<gene>
    <name evidence="8" type="primary">ftsL</name>
    <name evidence="10" type="ordered locus">Maqu_2459</name>
</gene>
<sequence>MAVLTLSSIGVVVSAHENRELFNTLSGLQEQRDAYQREWSQLLLEQSALSAHGRVEKLAAERFNMVVPGRQDIVLVPLMSPLAAN</sequence>
<keyword evidence="3 8" id="KW-0132">Cell division</keyword>
<keyword evidence="4 8" id="KW-0812">Transmembrane</keyword>
<evidence type="ECO:0000256" key="5">
    <source>
        <dbReference type="ARBA" id="ARBA00022989"/>
    </source>
</evidence>